<evidence type="ECO:0000259" key="1">
    <source>
        <dbReference type="SMART" id="SM00860"/>
    </source>
</evidence>
<dbReference type="Pfam" id="PF09346">
    <property type="entry name" value="SMI1_KNR4"/>
    <property type="match status" value="1"/>
</dbReference>
<sequence length="160" mass="18445">MDIVEFQGISFLVAAPPLCPIPTQELVAVENQLGFLFPEDYRAFITTIGVGNAELGIRAFSPQLILDSMLSEAHDRLSEFWFWDESPNVLTQAQAIECVPFFDSYHGDDILFHPSDPNRWFILGHETEEVVVVRSFQELCDFYLQGHDGLYPPYKFYRYE</sequence>
<dbReference type="SUPFAM" id="SSF160631">
    <property type="entry name" value="SMI1/KNR4-like"/>
    <property type="match status" value="1"/>
</dbReference>
<name>A0A7C3PHD4_9CYAN</name>
<accession>A0A7C3PHD4</accession>
<dbReference type="SMART" id="SM00860">
    <property type="entry name" value="SMI1_KNR4"/>
    <property type="match status" value="1"/>
</dbReference>
<dbReference type="InterPro" id="IPR018958">
    <property type="entry name" value="Knr4/Smi1-like_dom"/>
</dbReference>
<dbReference type="AlphaFoldDB" id="A0A7C3PHD4"/>
<evidence type="ECO:0000313" key="2">
    <source>
        <dbReference type="EMBL" id="HFM97836.1"/>
    </source>
</evidence>
<proteinExistence type="predicted"/>
<gene>
    <name evidence="2" type="ORF">ENR64_08705</name>
</gene>
<dbReference type="EMBL" id="DSRU01000114">
    <property type="protein sequence ID" value="HFM97836.1"/>
    <property type="molecule type" value="Genomic_DNA"/>
</dbReference>
<reference evidence="2" key="1">
    <citation type="journal article" date="2020" name="mSystems">
        <title>Genome- and Community-Level Interaction Insights into Carbon Utilization and Element Cycling Functions of Hydrothermarchaeota in Hydrothermal Sediment.</title>
        <authorList>
            <person name="Zhou Z."/>
            <person name="Liu Y."/>
            <person name="Xu W."/>
            <person name="Pan J."/>
            <person name="Luo Z.H."/>
            <person name="Li M."/>
        </authorList>
    </citation>
    <scope>NUCLEOTIDE SEQUENCE [LARGE SCALE GENOMIC DNA]</scope>
    <source>
        <strain evidence="2">SpSt-418</strain>
    </source>
</reference>
<protein>
    <submittedName>
        <fullName evidence="2">SMI1/KNR4 family protein</fullName>
    </submittedName>
</protein>
<feature type="domain" description="Knr4/Smi1-like" evidence="1">
    <location>
        <begin position="20"/>
        <end position="145"/>
    </location>
</feature>
<dbReference type="Gene3D" id="3.40.1580.10">
    <property type="entry name" value="SMI1/KNR4-like"/>
    <property type="match status" value="1"/>
</dbReference>
<comment type="caution">
    <text evidence="2">The sequence shown here is derived from an EMBL/GenBank/DDBJ whole genome shotgun (WGS) entry which is preliminary data.</text>
</comment>
<dbReference type="InterPro" id="IPR037883">
    <property type="entry name" value="Knr4/Smi1-like_sf"/>
</dbReference>
<organism evidence="2">
    <name type="scientific">Oscillatoriales cyanobacterium SpSt-418</name>
    <dbReference type="NCBI Taxonomy" id="2282169"/>
    <lineage>
        <taxon>Bacteria</taxon>
        <taxon>Bacillati</taxon>
        <taxon>Cyanobacteriota</taxon>
        <taxon>Cyanophyceae</taxon>
        <taxon>Oscillatoriophycideae</taxon>
        <taxon>Oscillatoriales</taxon>
    </lineage>
</organism>